<accession>W4K3W6</accession>
<reference evidence="2 3" key="1">
    <citation type="journal article" date="2012" name="New Phytol.">
        <title>Insight into trade-off between wood decay and parasitism from the genome of a fungal forest pathogen.</title>
        <authorList>
            <person name="Olson A."/>
            <person name="Aerts A."/>
            <person name="Asiegbu F."/>
            <person name="Belbahri L."/>
            <person name="Bouzid O."/>
            <person name="Broberg A."/>
            <person name="Canback B."/>
            <person name="Coutinho P.M."/>
            <person name="Cullen D."/>
            <person name="Dalman K."/>
            <person name="Deflorio G."/>
            <person name="van Diepen L.T."/>
            <person name="Dunand C."/>
            <person name="Duplessis S."/>
            <person name="Durling M."/>
            <person name="Gonthier P."/>
            <person name="Grimwood J."/>
            <person name="Fossdal C.G."/>
            <person name="Hansson D."/>
            <person name="Henrissat B."/>
            <person name="Hietala A."/>
            <person name="Himmelstrand K."/>
            <person name="Hoffmeister D."/>
            <person name="Hogberg N."/>
            <person name="James T.Y."/>
            <person name="Karlsson M."/>
            <person name="Kohler A."/>
            <person name="Kues U."/>
            <person name="Lee Y.H."/>
            <person name="Lin Y.C."/>
            <person name="Lind M."/>
            <person name="Lindquist E."/>
            <person name="Lombard V."/>
            <person name="Lucas S."/>
            <person name="Lunden K."/>
            <person name="Morin E."/>
            <person name="Murat C."/>
            <person name="Park J."/>
            <person name="Raffaello T."/>
            <person name="Rouze P."/>
            <person name="Salamov A."/>
            <person name="Schmutz J."/>
            <person name="Solheim H."/>
            <person name="Stahlberg J."/>
            <person name="Velez H."/>
            <person name="de Vries R.P."/>
            <person name="Wiebenga A."/>
            <person name="Woodward S."/>
            <person name="Yakovlev I."/>
            <person name="Garbelotto M."/>
            <person name="Martin F."/>
            <person name="Grigoriev I.V."/>
            <person name="Stenlid J."/>
        </authorList>
    </citation>
    <scope>NUCLEOTIDE SEQUENCE [LARGE SCALE GENOMIC DNA]</scope>
    <source>
        <strain evidence="2 3">TC 32-1</strain>
    </source>
</reference>
<organism evidence="2 3">
    <name type="scientific">Heterobasidion irregulare (strain TC 32-1)</name>
    <dbReference type="NCBI Taxonomy" id="747525"/>
    <lineage>
        <taxon>Eukaryota</taxon>
        <taxon>Fungi</taxon>
        <taxon>Dikarya</taxon>
        <taxon>Basidiomycota</taxon>
        <taxon>Agaricomycotina</taxon>
        <taxon>Agaricomycetes</taxon>
        <taxon>Russulales</taxon>
        <taxon>Bondarzewiaceae</taxon>
        <taxon>Heterobasidion</taxon>
        <taxon>Heterobasidion annosum species complex</taxon>
    </lineage>
</organism>
<dbReference type="HOGENOM" id="CLU_163478_0_0_1"/>
<evidence type="ECO:0000313" key="2">
    <source>
        <dbReference type="EMBL" id="ETW80035.1"/>
    </source>
</evidence>
<dbReference type="KEGG" id="hir:HETIRDRAFT_322474"/>
<gene>
    <name evidence="2" type="ORF">HETIRDRAFT_322474</name>
</gene>
<dbReference type="eggNOG" id="ENOG502T1V4">
    <property type="taxonomic scope" value="Eukaryota"/>
</dbReference>
<sequence length="108" mass="11402">MGHSPFPLPQTYHYILFSLSPPTTDPLRIRKSIQDALSQSFGLTSASTYLDILWIADDGNQSVVRTGPADATRVMAAAAAASPGAGALRLSTTQDSPFLPSLIPAFSP</sequence>
<dbReference type="Pfam" id="PF20976">
    <property type="entry name" value="Pop8"/>
    <property type="match status" value="1"/>
</dbReference>
<dbReference type="RefSeq" id="XP_009548559.1">
    <property type="nucleotide sequence ID" value="XM_009550264.1"/>
</dbReference>
<dbReference type="Proteomes" id="UP000030671">
    <property type="component" value="Unassembled WGS sequence"/>
</dbReference>
<protein>
    <recommendedName>
        <fullName evidence="1">Ribonucleases P/MRP subunit Pop8-like domain-containing protein</fullName>
    </recommendedName>
</protein>
<feature type="domain" description="Ribonucleases P/MRP subunit Pop8-like" evidence="1">
    <location>
        <begin position="22"/>
        <end position="77"/>
    </location>
</feature>
<dbReference type="InParanoid" id="W4K3W6"/>
<keyword evidence="3" id="KW-1185">Reference proteome</keyword>
<proteinExistence type="predicted"/>
<dbReference type="EMBL" id="KI925460">
    <property type="protein sequence ID" value="ETW80035.1"/>
    <property type="molecule type" value="Genomic_DNA"/>
</dbReference>
<dbReference type="InterPro" id="IPR049128">
    <property type="entry name" value="Pop8-like_dom"/>
</dbReference>
<dbReference type="GeneID" id="20670858"/>
<name>W4K3W6_HETIT</name>
<evidence type="ECO:0000313" key="3">
    <source>
        <dbReference type="Proteomes" id="UP000030671"/>
    </source>
</evidence>
<evidence type="ECO:0000259" key="1">
    <source>
        <dbReference type="Pfam" id="PF20976"/>
    </source>
</evidence>
<dbReference type="OrthoDB" id="3265020at2759"/>
<dbReference type="AlphaFoldDB" id="W4K3W6"/>